<feature type="signal peptide" evidence="2">
    <location>
        <begin position="1"/>
        <end position="23"/>
    </location>
</feature>
<accession>A0A239I3N5</accession>
<reference evidence="3 4" key="1">
    <citation type="submission" date="2017-06" db="EMBL/GenBank/DDBJ databases">
        <authorList>
            <person name="Kim H.J."/>
            <person name="Triplett B.A."/>
        </authorList>
    </citation>
    <scope>NUCLEOTIDE SEQUENCE [LARGE SCALE GENOMIC DNA]</scope>
    <source>
        <strain evidence="3 4">U15</strain>
    </source>
</reference>
<dbReference type="Pfam" id="PF03401">
    <property type="entry name" value="TctC"/>
    <property type="match status" value="1"/>
</dbReference>
<dbReference type="InterPro" id="IPR005064">
    <property type="entry name" value="BUG"/>
</dbReference>
<keyword evidence="3" id="KW-0675">Receptor</keyword>
<dbReference type="OrthoDB" id="8678477at2"/>
<dbReference type="EMBL" id="FZOT01000008">
    <property type="protein sequence ID" value="SNS88119.1"/>
    <property type="molecule type" value="Genomic_DNA"/>
</dbReference>
<keyword evidence="2" id="KW-0732">Signal</keyword>
<dbReference type="AlphaFoldDB" id="A0A239I3N5"/>
<evidence type="ECO:0000256" key="2">
    <source>
        <dbReference type="SAM" id="SignalP"/>
    </source>
</evidence>
<evidence type="ECO:0000313" key="4">
    <source>
        <dbReference type="Proteomes" id="UP000198284"/>
    </source>
</evidence>
<dbReference type="InterPro" id="IPR042100">
    <property type="entry name" value="Bug_dom1"/>
</dbReference>
<feature type="chain" id="PRO_5012421449" evidence="2">
    <location>
        <begin position="24"/>
        <end position="323"/>
    </location>
</feature>
<gene>
    <name evidence="3" type="ORF">SAMN06265795_108101</name>
</gene>
<dbReference type="Gene3D" id="3.40.190.10">
    <property type="entry name" value="Periplasmic binding protein-like II"/>
    <property type="match status" value="1"/>
</dbReference>
<sequence length="323" mass="34401">MQSLIRFIGVASLCLAAAGAAQSQTYPSQPVTLIVPYTPGTGIDIIARTVGPKLQERLGQPFIVDNRPGASGNIGAEAVAKAAPNGNTLMITVNTFTMTPALYKKIPYDPVADFTPISKLAFGSLALVVNPDALPVKSLDELASYAKARPGKINYGSPGNGTPQHLAVEILKERLGIDMVHVPYKGAAGANTDLLGGHIQLMVLPVHTALPFVRQGKLRILAVSGESRSVLAPDVPSMGELGIKNLDVDLYFWLAGPANLPKPVVARLNQEMAAIMAMPDVKESLMRQGLVPATSSPEEINDSIKKDVVRWKTFTRQHNITAD</sequence>
<keyword evidence="4" id="KW-1185">Reference proteome</keyword>
<comment type="similarity">
    <text evidence="1">Belongs to the UPF0065 (bug) family.</text>
</comment>
<dbReference type="RefSeq" id="WP_089399873.1">
    <property type="nucleotide sequence ID" value="NZ_FZOT01000008.1"/>
</dbReference>
<dbReference type="Gene3D" id="3.40.190.150">
    <property type="entry name" value="Bordetella uptake gene, domain 1"/>
    <property type="match status" value="1"/>
</dbReference>
<protein>
    <submittedName>
        <fullName evidence="3">Tripartite-type tricarboxylate transporter, receptor component TctC</fullName>
    </submittedName>
</protein>
<name>A0A239I3N5_9BURK</name>
<evidence type="ECO:0000313" key="3">
    <source>
        <dbReference type="EMBL" id="SNS88119.1"/>
    </source>
</evidence>
<dbReference type="PANTHER" id="PTHR42928">
    <property type="entry name" value="TRICARBOXYLATE-BINDING PROTEIN"/>
    <property type="match status" value="1"/>
</dbReference>
<dbReference type="PIRSF" id="PIRSF017082">
    <property type="entry name" value="YflP"/>
    <property type="match status" value="1"/>
</dbReference>
<dbReference type="PANTHER" id="PTHR42928:SF5">
    <property type="entry name" value="BLR1237 PROTEIN"/>
    <property type="match status" value="1"/>
</dbReference>
<organism evidence="3 4">
    <name type="scientific">Noviherbaspirillum humi</name>
    <dbReference type="NCBI Taxonomy" id="1688639"/>
    <lineage>
        <taxon>Bacteria</taxon>
        <taxon>Pseudomonadati</taxon>
        <taxon>Pseudomonadota</taxon>
        <taxon>Betaproteobacteria</taxon>
        <taxon>Burkholderiales</taxon>
        <taxon>Oxalobacteraceae</taxon>
        <taxon>Noviherbaspirillum</taxon>
    </lineage>
</organism>
<proteinExistence type="inferred from homology"/>
<evidence type="ECO:0000256" key="1">
    <source>
        <dbReference type="ARBA" id="ARBA00006987"/>
    </source>
</evidence>
<dbReference type="CDD" id="cd13578">
    <property type="entry name" value="PBP2_Bug27"/>
    <property type="match status" value="1"/>
</dbReference>
<dbReference type="SUPFAM" id="SSF53850">
    <property type="entry name" value="Periplasmic binding protein-like II"/>
    <property type="match status" value="1"/>
</dbReference>
<dbReference type="Proteomes" id="UP000198284">
    <property type="component" value="Unassembled WGS sequence"/>
</dbReference>